<dbReference type="Proteomes" id="UP001059041">
    <property type="component" value="Linkage Group LG17"/>
</dbReference>
<dbReference type="EMBL" id="JAFHDT010000017">
    <property type="protein sequence ID" value="KAI7798249.1"/>
    <property type="molecule type" value="Genomic_DNA"/>
</dbReference>
<protein>
    <submittedName>
        <fullName evidence="2">Beta-1</fullName>
    </submittedName>
</protein>
<dbReference type="InterPro" id="IPR027995">
    <property type="entry name" value="Galactosyl_T_N"/>
</dbReference>
<proteinExistence type="predicted"/>
<evidence type="ECO:0000259" key="1">
    <source>
        <dbReference type="Pfam" id="PF13733"/>
    </source>
</evidence>
<dbReference type="SUPFAM" id="SSF53448">
    <property type="entry name" value="Nucleotide-diphospho-sugar transferases"/>
    <property type="match status" value="1"/>
</dbReference>
<organism evidence="2 3">
    <name type="scientific">Triplophysa rosa</name>
    <name type="common">Cave loach</name>
    <dbReference type="NCBI Taxonomy" id="992332"/>
    <lineage>
        <taxon>Eukaryota</taxon>
        <taxon>Metazoa</taxon>
        <taxon>Chordata</taxon>
        <taxon>Craniata</taxon>
        <taxon>Vertebrata</taxon>
        <taxon>Euteleostomi</taxon>
        <taxon>Actinopterygii</taxon>
        <taxon>Neopterygii</taxon>
        <taxon>Teleostei</taxon>
        <taxon>Ostariophysi</taxon>
        <taxon>Cypriniformes</taxon>
        <taxon>Nemacheilidae</taxon>
        <taxon>Triplophysa</taxon>
    </lineage>
</organism>
<dbReference type="GO" id="GO:0005794">
    <property type="term" value="C:Golgi apparatus"/>
    <property type="evidence" value="ECO:0007669"/>
    <property type="project" value="TreeGrafter"/>
</dbReference>
<gene>
    <name evidence="2" type="ORF">IRJ41_022029</name>
</gene>
<dbReference type="GO" id="GO:0008378">
    <property type="term" value="F:galactosyltransferase activity"/>
    <property type="evidence" value="ECO:0007669"/>
    <property type="project" value="TreeGrafter"/>
</dbReference>
<dbReference type="Gene3D" id="3.90.550.10">
    <property type="entry name" value="Spore Coat Polysaccharide Biosynthesis Protein SpsA, Chain A"/>
    <property type="match status" value="1"/>
</dbReference>
<comment type="caution">
    <text evidence="2">The sequence shown here is derived from an EMBL/GenBank/DDBJ whole genome shotgun (WGS) entry which is preliminary data.</text>
</comment>
<dbReference type="AlphaFoldDB" id="A0A9W7TLP2"/>
<feature type="domain" description="Galactosyltransferase N-terminal" evidence="1">
    <location>
        <begin position="102"/>
        <end position="155"/>
    </location>
</feature>
<dbReference type="GO" id="GO:0005975">
    <property type="term" value="P:carbohydrate metabolic process"/>
    <property type="evidence" value="ECO:0007669"/>
    <property type="project" value="InterPro"/>
</dbReference>
<accession>A0A9W7TLP2</accession>
<name>A0A9W7TLP2_TRIRA</name>
<dbReference type="Pfam" id="PF13733">
    <property type="entry name" value="Glyco_transf_7N"/>
    <property type="match status" value="1"/>
</dbReference>
<dbReference type="PANTHER" id="PTHR19300">
    <property type="entry name" value="BETA-1,4-GALACTOSYLTRANSFERASE"/>
    <property type="match status" value="1"/>
</dbReference>
<evidence type="ECO:0000313" key="3">
    <source>
        <dbReference type="Proteomes" id="UP001059041"/>
    </source>
</evidence>
<reference evidence="2" key="1">
    <citation type="submission" date="2021-02" db="EMBL/GenBank/DDBJ databases">
        <title>Comparative genomics reveals that relaxation of natural selection precedes convergent phenotypic evolution of cavefish.</title>
        <authorList>
            <person name="Peng Z."/>
        </authorList>
    </citation>
    <scope>NUCLEOTIDE SEQUENCE</scope>
    <source>
        <tissue evidence="2">Muscle</tissue>
    </source>
</reference>
<dbReference type="InterPro" id="IPR029044">
    <property type="entry name" value="Nucleotide-diphossugar_trans"/>
</dbReference>
<dbReference type="InterPro" id="IPR003859">
    <property type="entry name" value="Galactosyl_T"/>
</dbReference>
<keyword evidence="3" id="KW-1185">Reference proteome</keyword>
<feature type="non-terminal residue" evidence="2">
    <location>
        <position position="163"/>
    </location>
</feature>
<dbReference type="PANTHER" id="PTHR19300:SF9">
    <property type="entry name" value="BETA-1,4-GALACTOSYLTRANSFERASE 4"/>
    <property type="match status" value="1"/>
</dbReference>
<evidence type="ECO:0000313" key="2">
    <source>
        <dbReference type="EMBL" id="KAI7798249.1"/>
    </source>
</evidence>
<sequence>IPSVEKQTPKESSPERSPLLPVCQFQARLQRSGPVINAAPTWCCIQGLHLARGPFTYSWKSVFGFLCVVLHRRCSQAVIRALGDAGAGREREPGGRGGSVIRQHSVAILIPYRNREKHLLYFLYHRHPFLQRQQLHYTIYVIHRETQYPHRHPQLFIMMQVMY</sequence>